<dbReference type="KEGG" id="ock:EXM22_01660"/>
<evidence type="ECO:0000313" key="3">
    <source>
        <dbReference type="Proteomes" id="UP000324209"/>
    </source>
</evidence>
<feature type="signal peptide" evidence="1">
    <location>
        <begin position="1"/>
        <end position="21"/>
    </location>
</feature>
<gene>
    <name evidence="2" type="ORF">EXM22_01660</name>
</gene>
<protein>
    <submittedName>
        <fullName evidence="2">Uncharacterized protein</fullName>
    </submittedName>
</protein>
<evidence type="ECO:0000313" key="2">
    <source>
        <dbReference type="EMBL" id="QEN06760.1"/>
    </source>
</evidence>
<evidence type="ECO:0000256" key="1">
    <source>
        <dbReference type="SAM" id="SignalP"/>
    </source>
</evidence>
<sequence length="221" mass="25162">MLNKRTWALGLFLTLTTALWAQSEFFNTVEFHNKTKGEIYYLFCSPGDSEFWGPDVLGGNNTLDAGGMAEFYISYPENSNTFDFMAIDEFGNTYELYEKEITDGTPAKFVISEDLKIDTVDLDTLEDDLIALEIRNLTGFEIYYLFVSPSDSAMYGIDFMDSETTLPDEESISLLFFKDDTTIDYDIQGIDEDEDTYSFSLTLDPELGDQTVDINYDDMDS</sequence>
<dbReference type="RefSeq" id="WP_149484843.1">
    <property type="nucleotide sequence ID" value="NZ_CP036150.1"/>
</dbReference>
<proteinExistence type="predicted"/>
<accession>A0A5C1QIC4</accession>
<dbReference type="EMBL" id="CP036150">
    <property type="protein sequence ID" value="QEN06760.1"/>
    <property type="molecule type" value="Genomic_DNA"/>
</dbReference>
<dbReference type="Proteomes" id="UP000324209">
    <property type="component" value="Chromosome"/>
</dbReference>
<keyword evidence="3" id="KW-1185">Reference proteome</keyword>
<name>A0A5C1QIC4_9SPIO</name>
<reference evidence="2 3" key="1">
    <citation type="submission" date="2019-02" db="EMBL/GenBank/DDBJ databases">
        <title>Complete Genome Sequence and Methylome Analysis of free living Spirochaetas.</title>
        <authorList>
            <person name="Fomenkov A."/>
            <person name="Dubinina G."/>
            <person name="Leshcheva N."/>
            <person name="Mikheeva N."/>
            <person name="Grabovich M."/>
            <person name="Vincze T."/>
            <person name="Roberts R.J."/>
        </authorList>
    </citation>
    <scope>NUCLEOTIDE SEQUENCE [LARGE SCALE GENOMIC DNA]</scope>
    <source>
        <strain evidence="2 3">K2</strain>
    </source>
</reference>
<organism evidence="2 3">
    <name type="scientific">Oceanispirochaeta crateris</name>
    <dbReference type="NCBI Taxonomy" id="2518645"/>
    <lineage>
        <taxon>Bacteria</taxon>
        <taxon>Pseudomonadati</taxon>
        <taxon>Spirochaetota</taxon>
        <taxon>Spirochaetia</taxon>
        <taxon>Spirochaetales</taxon>
        <taxon>Spirochaetaceae</taxon>
        <taxon>Oceanispirochaeta</taxon>
    </lineage>
</organism>
<keyword evidence="1" id="KW-0732">Signal</keyword>
<dbReference type="OrthoDB" id="370363at2"/>
<dbReference type="AlphaFoldDB" id="A0A5C1QIC4"/>
<feature type="chain" id="PRO_5022687966" evidence="1">
    <location>
        <begin position="22"/>
        <end position="221"/>
    </location>
</feature>